<evidence type="ECO:0000313" key="9">
    <source>
        <dbReference type="EMBL" id="EGC84810.1"/>
    </source>
</evidence>
<dbReference type="InterPro" id="IPR001041">
    <property type="entry name" value="2Fe-2S_ferredoxin-type"/>
</dbReference>
<dbReference type="SUPFAM" id="SSF53920">
    <property type="entry name" value="Fe-only hydrogenase"/>
    <property type="match status" value="1"/>
</dbReference>
<evidence type="ECO:0000256" key="2">
    <source>
        <dbReference type="ARBA" id="ARBA00022723"/>
    </source>
</evidence>
<dbReference type="Gene3D" id="4.10.260.20">
    <property type="entry name" value="Iron hydrogenase, small subunit"/>
    <property type="match status" value="1"/>
</dbReference>
<evidence type="ECO:0000256" key="1">
    <source>
        <dbReference type="ARBA" id="ARBA00022485"/>
    </source>
</evidence>
<dbReference type="NCBIfam" id="NF040763">
    <property type="entry name" value="FeFe_hydrog_A6"/>
    <property type="match status" value="1"/>
</dbReference>
<dbReference type="InterPro" id="IPR017900">
    <property type="entry name" value="4Fe4S_Fe_S_CS"/>
</dbReference>
<sequence length="577" mass="64145">MINLTINGKNVEVSEATTVLDAARSLNINIPTLCHMDLHDIKFVNKLASCRVCLVEDLDKGKFIPSCATFVKEGMNIRTDSQEVIKARRTIVELLLSDHPNDCLKCAKNLNCQLQKLAHDLNIREIKYTGEMRNLPIDDNSYSLVRDPNKCILCRRCETMCNTVQTVGALAEVGRGFNTHVGSTFNRSMFETTCTFCGQCLSVCPTGALTEKSNIKEIWKLLESDKHLIVQVAPAVRVALGEMFGRKPGESVEGEMVTALRNLGFDKVFDTNFAADLTIMEEANEFVQRLNGKGKLPILTSCCPGWVNFMEQQFSDLIDIPSSCKSPHEMFGAIAKTYYAEKIGKKPEDIKVVSIMPCISKKYEAKRDELENEGYSDVDIVLTTRELGAMIKEAGIDFNKLEKSDFDNPMGESTGAGDIFGTSGGVIEATIRTAYDTITGEELEKVEFEDLRGLKGIKQAKVDINGREIKIAVANGLGNTRKLLEKLRNKEIDLDAIEVMACPGGCIGGGGQPYHNGKISILKERSKGLYQIDKNKKLRKSYQNPYIKKLYQEYLGEVGSEKAKELLHTSYKARPKL</sequence>
<reference evidence="9 10" key="1">
    <citation type="submission" date="2011-01" db="EMBL/GenBank/DDBJ databases">
        <authorList>
            <person name="Durkin A.S."/>
            <person name="Madupu R."/>
            <person name="Torralba M."/>
            <person name="Gillis M."/>
            <person name="Methe B."/>
            <person name="Sutton G."/>
            <person name="Nelson K.E."/>
        </authorList>
    </citation>
    <scope>NUCLEOTIDE SEQUENCE [LARGE SCALE GENOMIC DNA]</scope>
    <source>
        <strain evidence="9 10">ACS-025-V-Sch4</strain>
    </source>
</reference>
<keyword evidence="2" id="KW-0479">Metal-binding</keyword>
<dbReference type="Pfam" id="PF02256">
    <property type="entry name" value="Fe_hyd_SSU"/>
    <property type="match status" value="1"/>
</dbReference>
<evidence type="ECO:0000313" key="10">
    <source>
        <dbReference type="Proteomes" id="UP000005277"/>
    </source>
</evidence>
<dbReference type="InterPro" id="IPR009016">
    <property type="entry name" value="Fe_hydrogenase"/>
</dbReference>
<dbReference type="InterPro" id="IPR004108">
    <property type="entry name" value="Fe_hydrogenase_lsu_C"/>
</dbReference>
<name>F0GY24_9FIRM</name>
<dbReference type="InterPro" id="IPR017896">
    <property type="entry name" value="4Fe4S_Fe-S-bd"/>
</dbReference>
<dbReference type="Proteomes" id="UP000005277">
    <property type="component" value="Unassembled WGS sequence"/>
</dbReference>
<feature type="domain" description="4Fe-4S ferredoxin-type" evidence="7">
    <location>
        <begin position="142"/>
        <end position="172"/>
    </location>
</feature>
<dbReference type="InterPro" id="IPR003149">
    <property type="entry name" value="Fe_hydrogenase_ssu"/>
</dbReference>
<dbReference type="SUPFAM" id="SSF54862">
    <property type="entry name" value="4Fe-4S ferredoxins"/>
    <property type="match status" value="1"/>
</dbReference>
<proteinExistence type="predicted"/>
<dbReference type="Pfam" id="PF12838">
    <property type="entry name" value="Fer4_7"/>
    <property type="match status" value="1"/>
</dbReference>
<keyword evidence="4" id="KW-0408">Iron</keyword>
<organism evidence="9 10">
    <name type="scientific">Anaerococcus hydrogenalis ACS-025-V-Sch4</name>
    <dbReference type="NCBI Taxonomy" id="879306"/>
    <lineage>
        <taxon>Bacteria</taxon>
        <taxon>Bacillati</taxon>
        <taxon>Bacillota</taxon>
        <taxon>Tissierellia</taxon>
        <taxon>Tissierellales</taxon>
        <taxon>Peptoniphilaceae</taxon>
        <taxon>Anaerococcus</taxon>
    </lineage>
</organism>
<dbReference type="Gene3D" id="3.40.50.1780">
    <property type="match status" value="1"/>
</dbReference>
<keyword evidence="1" id="KW-0004">4Fe-4S</keyword>
<dbReference type="PROSITE" id="PS51379">
    <property type="entry name" value="4FE4S_FER_2"/>
    <property type="match status" value="2"/>
</dbReference>
<dbReference type="Pfam" id="PF13510">
    <property type="entry name" value="Fer2_4"/>
    <property type="match status" value="1"/>
</dbReference>
<dbReference type="Pfam" id="PF10588">
    <property type="entry name" value="NADH-G_4Fe-4S_3"/>
    <property type="match status" value="1"/>
</dbReference>
<dbReference type="GO" id="GO:0008901">
    <property type="term" value="F:ferredoxin hydrogenase activity"/>
    <property type="evidence" value="ECO:0007669"/>
    <property type="project" value="UniProtKB-EC"/>
</dbReference>
<evidence type="ECO:0000259" key="8">
    <source>
        <dbReference type="PROSITE" id="PS51839"/>
    </source>
</evidence>
<dbReference type="InterPro" id="IPR013352">
    <property type="entry name" value="Fe_hydrogenase_subset"/>
</dbReference>
<dbReference type="NCBIfam" id="TIGR02512">
    <property type="entry name" value="FeFe_hydrog_A"/>
    <property type="match status" value="1"/>
</dbReference>
<dbReference type="SMART" id="SM00929">
    <property type="entry name" value="NADH-G_4Fe-4S_3"/>
    <property type="match status" value="1"/>
</dbReference>
<dbReference type="GO" id="GO:0051539">
    <property type="term" value="F:4 iron, 4 sulfur cluster binding"/>
    <property type="evidence" value="ECO:0007669"/>
    <property type="project" value="UniProtKB-KW"/>
</dbReference>
<evidence type="ECO:0000256" key="5">
    <source>
        <dbReference type="ARBA" id="ARBA00023014"/>
    </source>
</evidence>
<evidence type="ECO:0000256" key="3">
    <source>
        <dbReference type="ARBA" id="ARBA00022737"/>
    </source>
</evidence>
<keyword evidence="9" id="KW-0560">Oxidoreductase</keyword>
<feature type="domain" description="4Fe-4S ferredoxin-type" evidence="7">
    <location>
        <begin position="185"/>
        <end position="214"/>
    </location>
</feature>
<dbReference type="CDD" id="cd00207">
    <property type="entry name" value="fer2"/>
    <property type="match status" value="1"/>
</dbReference>
<dbReference type="GO" id="GO:0005506">
    <property type="term" value="F:iron ion binding"/>
    <property type="evidence" value="ECO:0007669"/>
    <property type="project" value="InterPro"/>
</dbReference>
<comment type="caution">
    <text evidence="9">The sequence shown here is derived from an EMBL/GenBank/DDBJ whole genome shotgun (WGS) entry which is preliminary data.</text>
</comment>
<dbReference type="SUPFAM" id="SSF54292">
    <property type="entry name" value="2Fe-2S ferredoxin-like"/>
    <property type="match status" value="1"/>
</dbReference>
<dbReference type="AlphaFoldDB" id="F0GY24"/>
<dbReference type="Gene3D" id="3.30.70.20">
    <property type="match status" value="1"/>
</dbReference>
<dbReference type="InterPro" id="IPR019574">
    <property type="entry name" value="NADH_UbQ_OxRdtase_Gsu_4Fe4S-bd"/>
</dbReference>
<dbReference type="OrthoDB" id="9803192at2"/>
<accession>F0GY24</accession>
<dbReference type="PROSITE" id="PS51839">
    <property type="entry name" value="4FE4S_HC3"/>
    <property type="match status" value="1"/>
</dbReference>
<feature type="domain" description="4Fe-4S His(Cys)3-ligated-type" evidence="8">
    <location>
        <begin position="83"/>
        <end position="122"/>
    </location>
</feature>
<gene>
    <name evidence="9" type="primary">hydA</name>
    <name evidence="9" type="ORF">HMPREF9246_1570</name>
</gene>
<dbReference type="PROSITE" id="PS00198">
    <property type="entry name" value="4FE4S_FER_1"/>
    <property type="match status" value="1"/>
</dbReference>
<dbReference type="Gene3D" id="3.40.950.10">
    <property type="entry name" value="Fe-only Hydrogenase (Larger Subunit), Chain L, domain 3"/>
    <property type="match status" value="1"/>
</dbReference>
<dbReference type="PANTHER" id="PTHR11615">
    <property type="entry name" value="NITRATE, FORMATE, IRON DEHYDROGENASE"/>
    <property type="match status" value="1"/>
</dbReference>
<dbReference type="EC" id="1.12.7.2" evidence="9"/>
<protein>
    <submittedName>
        <fullName evidence="9">Ferredoxin hydrogenase</fullName>
        <ecNumber evidence="9">1.12.7.2</ecNumber>
    </submittedName>
</protein>
<dbReference type="FunFam" id="3.30.70.20:FF:000035">
    <property type="entry name" value="Iron hydrogenase 1"/>
    <property type="match status" value="1"/>
</dbReference>
<dbReference type="InterPro" id="IPR050340">
    <property type="entry name" value="Cytosolic_Fe-S_CAF"/>
</dbReference>
<dbReference type="InterPro" id="IPR049830">
    <property type="entry name" value="HndD"/>
</dbReference>
<dbReference type="RefSeq" id="WP_004816070.1">
    <property type="nucleotide sequence ID" value="NZ_AEXN01000002.1"/>
</dbReference>
<feature type="domain" description="2Fe-2S ferredoxin-type" evidence="6">
    <location>
        <begin position="1"/>
        <end position="83"/>
    </location>
</feature>
<evidence type="ECO:0000259" key="7">
    <source>
        <dbReference type="PROSITE" id="PS51379"/>
    </source>
</evidence>
<keyword evidence="10" id="KW-1185">Reference proteome</keyword>
<dbReference type="Pfam" id="PF02906">
    <property type="entry name" value="Fe_hyd_lg_C"/>
    <property type="match status" value="1"/>
</dbReference>
<dbReference type="InterPro" id="IPR036010">
    <property type="entry name" value="2Fe-2S_ferredoxin-like_sf"/>
</dbReference>
<keyword evidence="3" id="KW-0677">Repeat</keyword>
<dbReference type="Gene3D" id="3.10.20.740">
    <property type="match status" value="1"/>
</dbReference>
<evidence type="ECO:0000259" key="6">
    <source>
        <dbReference type="PROSITE" id="PS51085"/>
    </source>
</evidence>
<dbReference type="InterPro" id="IPR036991">
    <property type="entry name" value="Fe_hydrogenase_ssu_sf"/>
</dbReference>
<dbReference type="SMART" id="SM00902">
    <property type="entry name" value="Fe_hyd_SSU"/>
    <property type="match status" value="1"/>
</dbReference>
<dbReference type="PROSITE" id="PS51085">
    <property type="entry name" value="2FE2S_FER_2"/>
    <property type="match status" value="1"/>
</dbReference>
<keyword evidence="5" id="KW-0411">Iron-sulfur</keyword>
<dbReference type="EMBL" id="AEXN01000002">
    <property type="protein sequence ID" value="EGC84810.1"/>
    <property type="molecule type" value="Genomic_DNA"/>
</dbReference>
<evidence type="ECO:0000256" key="4">
    <source>
        <dbReference type="ARBA" id="ARBA00023004"/>
    </source>
</evidence>